<dbReference type="GO" id="GO:0005874">
    <property type="term" value="C:microtubule"/>
    <property type="evidence" value="ECO:0007669"/>
    <property type="project" value="UniProtKB-KW"/>
</dbReference>
<dbReference type="RefSeq" id="XP_009835821.1">
    <property type="nucleotide sequence ID" value="XM_009837519.1"/>
</dbReference>
<evidence type="ECO:0000256" key="2">
    <source>
        <dbReference type="ARBA" id="ARBA00022701"/>
    </source>
</evidence>
<dbReference type="AlphaFoldDB" id="W4G6P9"/>
<dbReference type="InterPro" id="IPR008280">
    <property type="entry name" value="Tub_FtsZ_C"/>
</dbReference>
<evidence type="ECO:0000256" key="3">
    <source>
        <dbReference type="ARBA" id="ARBA00022741"/>
    </source>
</evidence>
<dbReference type="PROSITE" id="PS00227">
    <property type="entry name" value="TUBULIN"/>
    <property type="match status" value="1"/>
</dbReference>
<dbReference type="PRINTS" id="PR01519">
    <property type="entry name" value="EPSLNTUBULIN"/>
</dbReference>
<dbReference type="InterPro" id="IPR018316">
    <property type="entry name" value="Tubulin/FtsZ_2-layer-sand-dom"/>
</dbReference>
<name>W4G6P9_APHAT</name>
<keyword evidence="4 5" id="KW-0342">GTP-binding</keyword>
<dbReference type="SMART" id="SM00865">
    <property type="entry name" value="Tubulin_C"/>
    <property type="match status" value="1"/>
</dbReference>
<keyword evidence="2 5" id="KW-0493">Microtubule</keyword>
<dbReference type="InterPro" id="IPR023123">
    <property type="entry name" value="Tubulin_C"/>
</dbReference>
<dbReference type="EMBL" id="KI913143">
    <property type="protein sequence ID" value="ETV74734.1"/>
    <property type="molecule type" value="Genomic_DNA"/>
</dbReference>
<dbReference type="GeneID" id="20812830"/>
<dbReference type="SUPFAM" id="SSF55307">
    <property type="entry name" value="Tubulin C-terminal domain-like"/>
    <property type="match status" value="1"/>
</dbReference>
<dbReference type="InterPro" id="IPR017975">
    <property type="entry name" value="Tubulin_CS"/>
</dbReference>
<protein>
    <recommendedName>
        <fullName evidence="9">Tubulin/FtsZ GTPase domain-containing protein</fullName>
    </recommendedName>
</protein>
<sequence length="451" mass="50549">MPRELITIQVGQCGNQIGRQFWKMALDEHAHHAKNATFDESMSTFFRNVDKRGHELPLHKSITSLRARAILVDMEEGPVSETLKGPLGELFDSSQFLTDVSGSGNNWAHGHAMYGPQYKEQLLEKLRHATELCDSLQSFFVMHSMGGGTGSGLGTYILGLLEDHYPEAFRFTTAIFPSADDDVITSPYNSMLALRELTLHADCVLPIENEALYDMLEKQASQPGAAATRPKESAFDQMNSIVARTLTHLTSSMRFDGSLNVDLNEITTNLVPFPKLHYLLSSVAPLWADKVMQPRRISQMFSDAFQRDHQLIKTNPKGGIMLACGLLLRGNVQVSDIQANIQRLRAELRMIPWNEDGFKVGLCSVPALGHPVSLLSLSNNSCIVDTFERMHTRFLKLYKRKAHVHHYLAYMDTSAFDDAVENVQWLVAEYRKLNDTSSLDIPAASRPKPLF</sequence>
<feature type="domain" description="Tubulin/FtsZ 2-layer sandwich" evidence="7">
    <location>
        <begin position="259"/>
        <end position="392"/>
    </location>
</feature>
<feature type="non-terminal residue" evidence="8">
    <location>
        <position position="1"/>
    </location>
</feature>
<dbReference type="GO" id="GO:0007017">
    <property type="term" value="P:microtubule-based process"/>
    <property type="evidence" value="ECO:0007669"/>
    <property type="project" value="InterPro"/>
</dbReference>
<evidence type="ECO:0000259" key="7">
    <source>
        <dbReference type="SMART" id="SM00865"/>
    </source>
</evidence>
<dbReference type="PANTHER" id="PTHR11588">
    <property type="entry name" value="TUBULIN"/>
    <property type="match status" value="1"/>
</dbReference>
<dbReference type="Pfam" id="PF03953">
    <property type="entry name" value="Tubulin_C"/>
    <property type="match status" value="1"/>
</dbReference>
<gene>
    <name evidence="8" type="ORF">H257_10834</name>
</gene>
<dbReference type="SUPFAM" id="SSF52490">
    <property type="entry name" value="Tubulin nucleotide-binding domain-like"/>
    <property type="match status" value="1"/>
</dbReference>
<feature type="domain" description="Tubulin/FtsZ GTPase" evidence="6">
    <location>
        <begin position="61"/>
        <end position="257"/>
    </location>
</feature>
<dbReference type="FunFam" id="3.40.50.1440:FF:000017">
    <property type="entry name" value="Tubulin epsilon chain"/>
    <property type="match status" value="1"/>
</dbReference>
<dbReference type="InterPro" id="IPR036525">
    <property type="entry name" value="Tubulin/FtsZ_GTPase_sf"/>
</dbReference>
<evidence type="ECO:0008006" key="9">
    <source>
        <dbReference type="Google" id="ProtNLM"/>
    </source>
</evidence>
<dbReference type="InterPro" id="IPR000217">
    <property type="entry name" value="Tubulin"/>
</dbReference>
<dbReference type="Pfam" id="PF00091">
    <property type="entry name" value="Tubulin"/>
    <property type="match status" value="1"/>
</dbReference>
<comment type="similarity">
    <text evidence="1 5">Belongs to the tubulin family.</text>
</comment>
<dbReference type="SMART" id="SM00864">
    <property type="entry name" value="Tubulin"/>
    <property type="match status" value="1"/>
</dbReference>
<dbReference type="Gene3D" id="1.10.287.600">
    <property type="entry name" value="Helix hairpin bin"/>
    <property type="match status" value="1"/>
</dbReference>
<proteinExistence type="inferred from homology"/>
<dbReference type="FunFam" id="1.10.287.600:FF:000007">
    <property type="entry name" value="tubulin epsilon chain"/>
    <property type="match status" value="1"/>
</dbReference>
<dbReference type="VEuPathDB" id="FungiDB:H257_10834"/>
<evidence type="ECO:0000313" key="8">
    <source>
        <dbReference type="EMBL" id="ETV74734.1"/>
    </source>
</evidence>
<dbReference type="PRINTS" id="PR01161">
    <property type="entry name" value="TUBULIN"/>
</dbReference>
<reference evidence="8" key="1">
    <citation type="submission" date="2013-12" db="EMBL/GenBank/DDBJ databases">
        <title>The Genome Sequence of Aphanomyces astaci APO3.</title>
        <authorList>
            <consortium name="The Broad Institute Genomics Platform"/>
            <person name="Russ C."/>
            <person name="Tyler B."/>
            <person name="van West P."/>
            <person name="Dieguez-Uribeondo J."/>
            <person name="Young S.K."/>
            <person name="Zeng Q."/>
            <person name="Gargeya S."/>
            <person name="Fitzgerald M."/>
            <person name="Abouelleil A."/>
            <person name="Alvarado L."/>
            <person name="Chapman S.B."/>
            <person name="Gainer-Dewar J."/>
            <person name="Goldberg J."/>
            <person name="Griggs A."/>
            <person name="Gujja S."/>
            <person name="Hansen M."/>
            <person name="Howarth C."/>
            <person name="Imamovic A."/>
            <person name="Ireland A."/>
            <person name="Larimer J."/>
            <person name="McCowan C."/>
            <person name="Murphy C."/>
            <person name="Pearson M."/>
            <person name="Poon T.W."/>
            <person name="Priest M."/>
            <person name="Roberts A."/>
            <person name="Saif S."/>
            <person name="Shea T."/>
            <person name="Sykes S."/>
            <person name="Wortman J."/>
            <person name="Nusbaum C."/>
            <person name="Birren B."/>
        </authorList>
    </citation>
    <scope>NUCLEOTIDE SEQUENCE [LARGE SCALE GENOMIC DNA]</scope>
    <source>
        <strain evidence="8">APO3</strain>
    </source>
</reference>
<dbReference type="OrthoDB" id="1662883at2759"/>
<evidence type="ECO:0000256" key="5">
    <source>
        <dbReference type="RuleBase" id="RU000352"/>
    </source>
</evidence>
<dbReference type="GO" id="GO:0005525">
    <property type="term" value="F:GTP binding"/>
    <property type="evidence" value="ECO:0007669"/>
    <property type="project" value="UniProtKB-UniRule"/>
</dbReference>
<dbReference type="Gene3D" id="3.40.50.1440">
    <property type="entry name" value="Tubulin/FtsZ, GTPase domain"/>
    <property type="match status" value="1"/>
</dbReference>
<dbReference type="InterPro" id="IPR004057">
    <property type="entry name" value="Epsilon_tubulin"/>
</dbReference>
<evidence type="ECO:0000256" key="1">
    <source>
        <dbReference type="ARBA" id="ARBA00009636"/>
    </source>
</evidence>
<evidence type="ECO:0000259" key="6">
    <source>
        <dbReference type="SMART" id="SM00864"/>
    </source>
</evidence>
<dbReference type="CDD" id="cd02190">
    <property type="entry name" value="epsilon_tubulin"/>
    <property type="match status" value="1"/>
</dbReference>
<evidence type="ECO:0000256" key="4">
    <source>
        <dbReference type="ARBA" id="ARBA00023134"/>
    </source>
</evidence>
<accession>W4G6P9</accession>
<organism evidence="8">
    <name type="scientific">Aphanomyces astaci</name>
    <name type="common">Crayfish plague agent</name>
    <dbReference type="NCBI Taxonomy" id="112090"/>
    <lineage>
        <taxon>Eukaryota</taxon>
        <taxon>Sar</taxon>
        <taxon>Stramenopiles</taxon>
        <taxon>Oomycota</taxon>
        <taxon>Saprolegniomycetes</taxon>
        <taxon>Saprolegniales</taxon>
        <taxon>Verrucalvaceae</taxon>
        <taxon>Aphanomyces</taxon>
    </lineage>
</organism>
<keyword evidence="3 5" id="KW-0547">Nucleotide-binding</keyword>
<dbReference type="InterPro" id="IPR003008">
    <property type="entry name" value="Tubulin_FtsZ_GTPase"/>
</dbReference>